<dbReference type="SUPFAM" id="SSF52091">
    <property type="entry name" value="SpoIIaa-like"/>
    <property type="match status" value="1"/>
</dbReference>
<organism evidence="2 3">
    <name type="scientific">Oesophagostomum dentatum</name>
    <name type="common">Nodular worm</name>
    <dbReference type="NCBI Taxonomy" id="61180"/>
    <lineage>
        <taxon>Eukaryota</taxon>
        <taxon>Metazoa</taxon>
        <taxon>Ecdysozoa</taxon>
        <taxon>Nematoda</taxon>
        <taxon>Chromadorea</taxon>
        <taxon>Rhabditida</taxon>
        <taxon>Rhabditina</taxon>
        <taxon>Rhabditomorpha</taxon>
        <taxon>Strongyloidea</taxon>
        <taxon>Strongylidae</taxon>
        <taxon>Oesophagostomum</taxon>
    </lineage>
</organism>
<proteinExistence type="predicted"/>
<accession>A0A0B1TNP6</accession>
<dbReference type="Proteomes" id="UP000053660">
    <property type="component" value="Unassembled WGS sequence"/>
</dbReference>
<evidence type="ECO:0000313" key="2">
    <source>
        <dbReference type="EMBL" id="KHJ97701.1"/>
    </source>
</evidence>
<evidence type="ECO:0000313" key="3">
    <source>
        <dbReference type="Proteomes" id="UP000053660"/>
    </source>
</evidence>
<dbReference type="InterPro" id="IPR001902">
    <property type="entry name" value="SLC26A/SulP_fam"/>
</dbReference>
<dbReference type="CDD" id="cd07042">
    <property type="entry name" value="STAS_SulP_like_sulfate_transporter"/>
    <property type="match status" value="1"/>
</dbReference>
<dbReference type="AlphaFoldDB" id="A0A0B1TNP6"/>
<name>A0A0B1TNP6_OESDE</name>
<dbReference type="PANTHER" id="PTHR11814">
    <property type="entry name" value="SULFATE TRANSPORTER"/>
    <property type="match status" value="1"/>
</dbReference>
<feature type="domain" description="STAS" evidence="1">
    <location>
        <begin position="14"/>
        <end position="130"/>
    </location>
</feature>
<protein>
    <submittedName>
        <fullName evidence="2">STAS domain protein</fullName>
    </submittedName>
</protein>
<dbReference type="GO" id="GO:0055085">
    <property type="term" value="P:transmembrane transport"/>
    <property type="evidence" value="ECO:0007669"/>
    <property type="project" value="InterPro"/>
</dbReference>
<reference evidence="2 3" key="1">
    <citation type="submission" date="2014-03" db="EMBL/GenBank/DDBJ databases">
        <title>Draft genome of the hookworm Oesophagostomum dentatum.</title>
        <authorList>
            <person name="Mitreva M."/>
        </authorList>
    </citation>
    <scope>NUCLEOTIDE SEQUENCE [LARGE SCALE GENOMIC DNA]</scope>
    <source>
        <strain evidence="2 3">OD-Hann</strain>
    </source>
</reference>
<dbReference type="PROSITE" id="PS50801">
    <property type="entry name" value="STAS"/>
    <property type="match status" value="1"/>
</dbReference>
<dbReference type="InterPro" id="IPR036513">
    <property type="entry name" value="STAS_dom_sf"/>
</dbReference>
<dbReference type="EMBL" id="KN549412">
    <property type="protein sequence ID" value="KHJ97701.1"/>
    <property type="molecule type" value="Genomic_DNA"/>
</dbReference>
<dbReference type="Pfam" id="PF01740">
    <property type="entry name" value="STAS"/>
    <property type="match status" value="1"/>
</dbReference>
<feature type="non-terminal residue" evidence="2">
    <location>
        <position position="1"/>
    </location>
</feature>
<keyword evidence="3" id="KW-1185">Reference proteome</keyword>
<sequence length="152" mass="17348">LATYTHAIPTEVPVIRFDAPVIFTNTELLKSCIRDAVRARREHIEEKSIELSLGPQWMAVVLDCRSWTHTDAMGVDAIREINEEMLNKEVLLIFANLNSMIRIQYARAGLFKTLREHQFCPSIDDGLIVAEKLQSNSQAFFQVEKEETIGVM</sequence>
<dbReference type="Gene3D" id="3.30.750.24">
    <property type="entry name" value="STAS domain"/>
    <property type="match status" value="1"/>
</dbReference>
<dbReference type="OrthoDB" id="5807933at2759"/>
<dbReference type="InterPro" id="IPR002645">
    <property type="entry name" value="STAS_dom"/>
</dbReference>
<dbReference type="GO" id="GO:0016020">
    <property type="term" value="C:membrane"/>
    <property type="evidence" value="ECO:0007669"/>
    <property type="project" value="InterPro"/>
</dbReference>
<gene>
    <name evidence="2" type="ORF">OESDEN_02320</name>
</gene>
<evidence type="ECO:0000259" key="1">
    <source>
        <dbReference type="PROSITE" id="PS50801"/>
    </source>
</evidence>